<keyword evidence="2" id="KW-0677">Repeat</keyword>
<dbReference type="GO" id="GO:0005634">
    <property type="term" value="C:nucleus"/>
    <property type="evidence" value="ECO:0007669"/>
    <property type="project" value="UniProtKB-ARBA"/>
</dbReference>
<feature type="domain" description="C2H2-type" evidence="6">
    <location>
        <begin position="6"/>
        <end position="36"/>
    </location>
</feature>
<keyword evidence="4" id="KW-0862">Zinc</keyword>
<keyword evidence="1" id="KW-0479">Metal-binding</keyword>
<sequence length="163" mass="19089">MQKRRIKCDYDGCSRSYCSYFNLKRHIESTHFGVRKFKCETCGRYLSSKQNYVDHQNIHTGAKPYICEISGCSLRFRQLSQYYLHKQLHGEVSVKAETTSHSEDSILLILGEKLSKESQRNYNIPLIPYSLDTIHLPEIVHCQEFHIPQCSILFEQQNLKEIA</sequence>
<keyword evidence="8" id="KW-1185">Reference proteome</keyword>
<keyword evidence="3 5" id="KW-0863">Zinc-finger</keyword>
<dbReference type="GO" id="GO:0000981">
    <property type="term" value="F:DNA-binding transcription factor activity, RNA polymerase II-specific"/>
    <property type="evidence" value="ECO:0007669"/>
    <property type="project" value="TreeGrafter"/>
</dbReference>
<dbReference type="GO" id="GO:0008270">
    <property type="term" value="F:zinc ion binding"/>
    <property type="evidence" value="ECO:0007669"/>
    <property type="project" value="UniProtKB-KW"/>
</dbReference>
<evidence type="ECO:0000313" key="7">
    <source>
        <dbReference type="EMBL" id="OMJ75135.1"/>
    </source>
</evidence>
<feature type="domain" description="C2H2-type" evidence="6">
    <location>
        <begin position="37"/>
        <end position="64"/>
    </location>
</feature>
<evidence type="ECO:0000256" key="4">
    <source>
        <dbReference type="ARBA" id="ARBA00022833"/>
    </source>
</evidence>
<comment type="caution">
    <text evidence="7">The sequence shown here is derived from an EMBL/GenBank/DDBJ whole genome shotgun (WGS) entry which is preliminary data.</text>
</comment>
<name>A0A1R2BEQ5_9CILI</name>
<dbReference type="InterPro" id="IPR013087">
    <property type="entry name" value="Znf_C2H2_type"/>
</dbReference>
<evidence type="ECO:0000256" key="1">
    <source>
        <dbReference type="ARBA" id="ARBA00022723"/>
    </source>
</evidence>
<dbReference type="InterPro" id="IPR050329">
    <property type="entry name" value="GLI_C2H2-zinc-finger"/>
</dbReference>
<dbReference type="GO" id="GO:0045944">
    <property type="term" value="P:positive regulation of transcription by RNA polymerase II"/>
    <property type="evidence" value="ECO:0007669"/>
    <property type="project" value="UniProtKB-ARBA"/>
</dbReference>
<dbReference type="PROSITE" id="PS50157">
    <property type="entry name" value="ZINC_FINGER_C2H2_2"/>
    <property type="match status" value="2"/>
</dbReference>
<evidence type="ECO:0000313" key="8">
    <source>
        <dbReference type="Proteomes" id="UP000187209"/>
    </source>
</evidence>
<dbReference type="Proteomes" id="UP000187209">
    <property type="component" value="Unassembled WGS sequence"/>
</dbReference>
<dbReference type="SUPFAM" id="SSF57667">
    <property type="entry name" value="beta-beta-alpha zinc fingers"/>
    <property type="match status" value="2"/>
</dbReference>
<dbReference type="PANTHER" id="PTHR19818:SF139">
    <property type="entry name" value="PAIR-RULE PROTEIN ODD-PAIRED"/>
    <property type="match status" value="1"/>
</dbReference>
<dbReference type="Gene3D" id="3.30.160.60">
    <property type="entry name" value="Classic Zinc Finger"/>
    <property type="match status" value="3"/>
</dbReference>
<dbReference type="SMART" id="SM00355">
    <property type="entry name" value="ZnF_C2H2"/>
    <property type="match status" value="3"/>
</dbReference>
<dbReference type="PROSITE" id="PS00028">
    <property type="entry name" value="ZINC_FINGER_C2H2_1"/>
    <property type="match status" value="3"/>
</dbReference>
<dbReference type="GO" id="GO:0000978">
    <property type="term" value="F:RNA polymerase II cis-regulatory region sequence-specific DNA binding"/>
    <property type="evidence" value="ECO:0007669"/>
    <property type="project" value="TreeGrafter"/>
</dbReference>
<organism evidence="7 8">
    <name type="scientific">Stentor coeruleus</name>
    <dbReference type="NCBI Taxonomy" id="5963"/>
    <lineage>
        <taxon>Eukaryota</taxon>
        <taxon>Sar</taxon>
        <taxon>Alveolata</taxon>
        <taxon>Ciliophora</taxon>
        <taxon>Postciliodesmatophora</taxon>
        <taxon>Heterotrichea</taxon>
        <taxon>Heterotrichida</taxon>
        <taxon>Stentoridae</taxon>
        <taxon>Stentor</taxon>
    </lineage>
</organism>
<proteinExistence type="predicted"/>
<protein>
    <recommendedName>
        <fullName evidence="6">C2H2-type domain-containing protein</fullName>
    </recommendedName>
</protein>
<accession>A0A1R2BEQ5</accession>
<evidence type="ECO:0000256" key="3">
    <source>
        <dbReference type="ARBA" id="ARBA00022771"/>
    </source>
</evidence>
<gene>
    <name evidence="7" type="ORF">SteCoe_25794</name>
</gene>
<dbReference type="EMBL" id="MPUH01000708">
    <property type="protein sequence ID" value="OMJ75135.1"/>
    <property type="molecule type" value="Genomic_DNA"/>
</dbReference>
<evidence type="ECO:0000256" key="2">
    <source>
        <dbReference type="ARBA" id="ARBA00022737"/>
    </source>
</evidence>
<reference evidence="7 8" key="1">
    <citation type="submission" date="2016-11" db="EMBL/GenBank/DDBJ databases">
        <title>The macronuclear genome of Stentor coeruleus: a giant cell with tiny introns.</title>
        <authorList>
            <person name="Slabodnick M."/>
            <person name="Ruby J.G."/>
            <person name="Reiff S.B."/>
            <person name="Swart E.C."/>
            <person name="Gosai S."/>
            <person name="Prabakaran S."/>
            <person name="Witkowska E."/>
            <person name="Larue G.E."/>
            <person name="Fisher S."/>
            <person name="Freeman R.M."/>
            <person name="Gunawardena J."/>
            <person name="Chu W."/>
            <person name="Stover N.A."/>
            <person name="Gregory B.D."/>
            <person name="Nowacki M."/>
            <person name="Derisi J."/>
            <person name="Roy S.W."/>
            <person name="Marshall W.F."/>
            <person name="Sood P."/>
        </authorList>
    </citation>
    <scope>NUCLEOTIDE SEQUENCE [LARGE SCALE GENOMIC DNA]</scope>
    <source>
        <strain evidence="7">WM001</strain>
    </source>
</reference>
<dbReference type="PANTHER" id="PTHR19818">
    <property type="entry name" value="ZINC FINGER PROTEIN ZIC AND GLI"/>
    <property type="match status" value="1"/>
</dbReference>
<dbReference type="OrthoDB" id="372803at2759"/>
<evidence type="ECO:0000259" key="6">
    <source>
        <dbReference type="PROSITE" id="PS50157"/>
    </source>
</evidence>
<dbReference type="Pfam" id="PF00096">
    <property type="entry name" value="zf-C2H2"/>
    <property type="match status" value="2"/>
</dbReference>
<evidence type="ECO:0000256" key="5">
    <source>
        <dbReference type="PROSITE-ProRule" id="PRU00042"/>
    </source>
</evidence>
<dbReference type="AlphaFoldDB" id="A0A1R2BEQ5"/>
<dbReference type="InterPro" id="IPR036236">
    <property type="entry name" value="Znf_C2H2_sf"/>
</dbReference>